<dbReference type="AlphaFoldDB" id="A0A5N5GPF6"/>
<dbReference type="OrthoDB" id="1637540at2759"/>
<reference evidence="1 2" key="1">
    <citation type="submission" date="2019-09" db="EMBL/GenBank/DDBJ databases">
        <authorList>
            <person name="Ou C."/>
        </authorList>
    </citation>
    <scope>NUCLEOTIDE SEQUENCE [LARGE SCALE GENOMIC DNA]</scope>
    <source>
        <strain evidence="1">S2</strain>
        <tissue evidence="1">Leaf</tissue>
    </source>
</reference>
<organism evidence="1 2">
    <name type="scientific">Pyrus ussuriensis x Pyrus communis</name>
    <dbReference type="NCBI Taxonomy" id="2448454"/>
    <lineage>
        <taxon>Eukaryota</taxon>
        <taxon>Viridiplantae</taxon>
        <taxon>Streptophyta</taxon>
        <taxon>Embryophyta</taxon>
        <taxon>Tracheophyta</taxon>
        <taxon>Spermatophyta</taxon>
        <taxon>Magnoliopsida</taxon>
        <taxon>eudicotyledons</taxon>
        <taxon>Gunneridae</taxon>
        <taxon>Pentapetalae</taxon>
        <taxon>rosids</taxon>
        <taxon>fabids</taxon>
        <taxon>Rosales</taxon>
        <taxon>Rosaceae</taxon>
        <taxon>Amygdaloideae</taxon>
        <taxon>Maleae</taxon>
        <taxon>Pyrus</taxon>
    </lineage>
</organism>
<dbReference type="EMBL" id="SMOL01000401">
    <property type="protein sequence ID" value="KAB2617476.1"/>
    <property type="molecule type" value="Genomic_DNA"/>
</dbReference>
<comment type="caution">
    <text evidence="1">The sequence shown here is derived from an EMBL/GenBank/DDBJ whole genome shotgun (WGS) entry which is preliminary data.</text>
</comment>
<name>A0A5N5GPF6_9ROSA</name>
<sequence>MWNRMLLHVQVRGGKTLSYSRKKRAKAARKAALYHQQVTKAYNCTVKPRNLKEGDLVLSTANHIKREKAYRSSYYYLTSVKECILTKHVNAKWLKSYYC</sequence>
<accession>A0A5N5GPF6</accession>
<gene>
    <name evidence="1" type="ORF">D8674_013345</name>
</gene>
<reference evidence="2" key="2">
    <citation type="submission" date="2019-10" db="EMBL/GenBank/DDBJ databases">
        <title>A de novo genome assembly of a pear dwarfing rootstock.</title>
        <authorList>
            <person name="Wang F."/>
            <person name="Wang J."/>
            <person name="Li S."/>
            <person name="Zhang Y."/>
            <person name="Fang M."/>
            <person name="Ma L."/>
            <person name="Zhao Y."/>
            <person name="Jiang S."/>
        </authorList>
    </citation>
    <scope>NUCLEOTIDE SEQUENCE [LARGE SCALE GENOMIC DNA]</scope>
</reference>
<keyword evidence="2" id="KW-1185">Reference proteome</keyword>
<reference evidence="1 2" key="3">
    <citation type="submission" date="2019-11" db="EMBL/GenBank/DDBJ databases">
        <title>A de novo genome assembly of a pear dwarfing rootstock.</title>
        <authorList>
            <person name="Wang F."/>
            <person name="Wang J."/>
            <person name="Li S."/>
            <person name="Zhang Y."/>
            <person name="Fang M."/>
            <person name="Ma L."/>
            <person name="Zhao Y."/>
            <person name="Jiang S."/>
        </authorList>
    </citation>
    <scope>NUCLEOTIDE SEQUENCE [LARGE SCALE GENOMIC DNA]</scope>
    <source>
        <strain evidence="1">S2</strain>
        <tissue evidence="1">Leaf</tissue>
    </source>
</reference>
<proteinExistence type="predicted"/>
<dbReference type="Proteomes" id="UP000327157">
    <property type="component" value="Chromosome 15"/>
</dbReference>
<evidence type="ECO:0000313" key="2">
    <source>
        <dbReference type="Proteomes" id="UP000327157"/>
    </source>
</evidence>
<evidence type="ECO:0000313" key="1">
    <source>
        <dbReference type="EMBL" id="KAB2617476.1"/>
    </source>
</evidence>
<protein>
    <submittedName>
        <fullName evidence="1">S ribonuclease</fullName>
    </submittedName>
</protein>